<feature type="non-terminal residue" evidence="2">
    <location>
        <position position="1"/>
    </location>
</feature>
<protein>
    <submittedName>
        <fullName evidence="2">Uncharacterized protein</fullName>
    </submittedName>
</protein>
<dbReference type="Proteomes" id="UP001642464">
    <property type="component" value="Unassembled WGS sequence"/>
</dbReference>
<dbReference type="EMBL" id="CAXAMM010040128">
    <property type="protein sequence ID" value="CAK9091291.1"/>
    <property type="molecule type" value="Genomic_DNA"/>
</dbReference>
<feature type="region of interest" description="Disordered" evidence="1">
    <location>
        <begin position="41"/>
        <end position="183"/>
    </location>
</feature>
<evidence type="ECO:0000313" key="3">
    <source>
        <dbReference type="Proteomes" id="UP001642464"/>
    </source>
</evidence>
<sequence>VVEGGLILKAQEAEAVRVLREAAGGLLDLAEEAAPILAAERRAANPPGLPDEPRQYSTLEPLPSLRPVEPVSGAKPAPTGSGVKVENEAEEAKESVAEIVVDGQDDGAKEASTSAQEAVGEEKAVVEEGEVKKKKKRKHKTAAGSSGGDKKRKKRARERQEKAEEEKVIDEPIEDKPASGEAD</sequence>
<comment type="caution">
    <text evidence="2">The sequence shown here is derived from an EMBL/GenBank/DDBJ whole genome shotgun (WGS) entry which is preliminary data.</text>
</comment>
<keyword evidence="3" id="KW-1185">Reference proteome</keyword>
<organism evidence="2 3">
    <name type="scientific">Durusdinium trenchii</name>
    <dbReference type="NCBI Taxonomy" id="1381693"/>
    <lineage>
        <taxon>Eukaryota</taxon>
        <taxon>Sar</taxon>
        <taxon>Alveolata</taxon>
        <taxon>Dinophyceae</taxon>
        <taxon>Suessiales</taxon>
        <taxon>Symbiodiniaceae</taxon>
        <taxon>Durusdinium</taxon>
    </lineage>
</organism>
<feature type="compositionally biased region" description="Basic and acidic residues" evidence="1">
    <location>
        <begin position="120"/>
        <end position="131"/>
    </location>
</feature>
<feature type="compositionally biased region" description="Basic residues" evidence="1">
    <location>
        <begin position="132"/>
        <end position="141"/>
    </location>
</feature>
<proteinExistence type="predicted"/>
<evidence type="ECO:0000256" key="1">
    <source>
        <dbReference type="SAM" id="MobiDB-lite"/>
    </source>
</evidence>
<name>A0ABP0QSS4_9DINO</name>
<accession>A0ABP0QSS4</accession>
<feature type="non-terminal residue" evidence="2">
    <location>
        <position position="183"/>
    </location>
</feature>
<evidence type="ECO:0000313" key="2">
    <source>
        <dbReference type="EMBL" id="CAK9091291.1"/>
    </source>
</evidence>
<reference evidence="2 3" key="1">
    <citation type="submission" date="2024-02" db="EMBL/GenBank/DDBJ databases">
        <authorList>
            <person name="Chen Y."/>
            <person name="Shah S."/>
            <person name="Dougan E. K."/>
            <person name="Thang M."/>
            <person name="Chan C."/>
        </authorList>
    </citation>
    <scope>NUCLEOTIDE SEQUENCE [LARGE SCALE GENOMIC DNA]</scope>
</reference>
<feature type="compositionally biased region" description="Basic and acidic residues" evidence="1">
    <location>
        <begin position="85"/>
        <end position="96"/>
    </location>
</feature>
<gene>
    <name evidence="2" type="ORF">SCF082_LOCUS43015</name>
</gene>
<feature type="compositionally biased region" description="Basic and acidic residues" evidence="1">
    <location>
        <begin position="158"/>
        <end position="183"/>
    </location>
</feature>